<proteinExistence type="predicted"/>
<dbReference type="RefSeq" id="WP_123645566.1">
    <property type="nucleotide sequence ID" value="NZ_RCTY01000001.1"/>
</dbReference>
<dbReference type="AlphaFoldDB" id="A0A3N2RPQ3"/>
<accession>A0A3N2RPQ3</accession>
<reference evidence="1 2" key="1">
    <citation type="submission" date="2018-10" db="EMBL/GenBank/DDBJ databases">
        <title>The genome of Lysobacter enzymogenes OH11.</title>
        <authorList>
            <person name="Liu F."/>
            <person name="Zhao Y."/>
            <person name="Qian G."/>
            <person name="Chen Y."/>
            <person name="Xu H."/>
        </authorList>
    </citation>
    <scope>NUCLEOTIDE SEQUENCE [LARGE SCALE GENOMIC DNA]</scope>
    <source>
        <strain evidence="1 2">OH11</strain>
    </source>
</reference>
<evidence type="ECO:0000313" key="2">
    <source>
        <dbReference type="Proteomes" id="UP000275910"/>
    </source>
</evidence>
<dbReference type="EMBL" id="RCTY01000001">
    <property type="protein sequence ID" value="ROU09346.1"/>
    <property type="molecule type" value="Genomic_DNA"/>
</dbReference>
<comment type="caution">
    <text evidence="1">The sequence shown here is derived from an EMBL/GenBank/DDBJ whole genome shotgun (WGS) entry which is preliminary data.</text>
</comment>
<organism evidence="1 2">
    <name type="scientific">Lysobacter enzymogenes</name>
    <dbReference type="NCBI Taxonomy" id="69"/>
    <lineage>
        <taxon>Bacteria</taxon>
        <taxon>Pseudomonadati</taxon>
        <taxon>Pseudomonadota</taxon>
        <taxon>Gammaproteobacteria</taxon>
        <taxon>Lysobacterales</taxon>
        <taxon>Lysobacteraceae</taxon>
        <taxon>Lysobacter</taxon>
    </lineage>
</organism>
<evidence type="ECO:0000313" key="1">
    <source>
        <dbReference type="EMBL" id="ROU09346.1"/>
    </source>
</evidence>
<sequence length="216" mass="25008">MADDDADAATPQDYSREIEDARFLFAWCLIRYGQVSQAQAHAQAREFYPDQAPGREYERALLFHDESWHWAMLRIVGDAYWIHRPELAEAPPEYYAEDHARCLARGESIALLDEDEYLGALAHARHLFAWTLVQHGDCAPDRARERALEQYPYRVRHHPGRFAVDDARDAWVDAMLAIHQGEYWRRPEWREPPQAYWAESQAFASAGAVRLPAAES</sequence>
<gene>
    <name evidence="1" type="ORF">D9T17_00515</name>
</gene>
<name>A0A3N2RPQ3_LYSEN</name>
<protein>
    <submittedName>
        <fullName evidence="1">Uncharacterized protein</fullName>
    </submittedName>
</protein>
<dbReference type="Proteomes" id="UP000275910">
    <property type="component" value="Unassembled WGS sequence"/>
</dbReference>